<reference evidence="2" key="1">
    <citation type="submission" date="2024-06" db="EMBL/GenBank/DDBJ databases">
        <title>Multi-omics analyses provide insights into the biosynthesis of the anticancer antibiotic pleurotin in Hohenbuehelia grisea.</title>
        <authorList>
            <person name="Weaver J.A."/>
            <person name="Alberti F."/>
        </authorList>
    </citation>
    <scope>NUCLEOTIDE SEQUENCE [LARGE SCALE GENOMIC DNA]</scope>
    <source>
        <strain evidence="2">T-177</strain>
    </source>
</reference>
<gene>
    <name evidence="1" type="ORF">HGRIS_004493</name>
</gene>
<evidence type="ECO:0000313" key="2">
    <source>
        <dbReference type="Proteomes" id="UP001556367"/>
    </source>
</evidence>
<evidence type="ECO:0000313" key="1">
    <source>
        <dbReference type="EMBL" id="KAL0953240.1"/>
    </source>
</evidence>
<proteinExistence type="predicted"/>
<sequence length="156" mass="16896">MSLALPLTTWTQNALADIFNASAQAVFDKAFDHFLAKSVTITLNDAAISRAGYKKYLEKLKFPQQKASVQFPGLVESVDKPTHGPLETGVVGGFYEASITQGQATGRPFGLNILTSSLIADIDNDPTTAPNPPVTDLDARRVFKLTLVDQTRTIPF</sequence>
<accession>A0ABR3JC13</accession>
<dbReference type="EMBL" id="JASNQZ010000008">
    <property type="protein sequence ID" value="KAL0953240.1"/>
    <property type="molecule type" value="Genomic_DNA"/>
</dbReference>
<keyword evidence="2" id="KW-1185">Reference proteome</keyword>
<name>A0ABR3JC13_9AGAR</name>
<comment type="caution">
    <text evidence="1">The sequence shown here is derived from an EMBL/GenBank/DDBJ whole genome shotgun (WGS) entry which is preliminary data.</text>
</comment>
<organism evidence="1 2">
    <name type="scientific">Hohenbuehelia grisea</name>
    <dbReference type="NCBI Taxonomy" id="104357"/>
    <lineage>
        <taxon>Eukaryota</taxon>
        <taxon>Fungi</taxon>
        <taxon>Dikarya</taxon>
        <taxon>Basidiomycota</taxon>
        <taxon>Agaricomycotina</taxon>
        <taxon>Agaricomycetes</taxon>
        <taxon>Agaricomycetidae</taxon>
        <taxon>Agaricales</taxon>
        <taxon>Pleurotineae</taxon>
        <taxon>Pleurotaceae</taxon>
        <taxon>Hohenbuehelia</taxon>
    </lineage>
</organism>
<protein>
    <submittedName>
        <fullName evidence="1">Uncharacterized protein</fullName>
    </submittedName>
</protein>
<dbReference type="Proteomes" id="UP001556367">
    <property type="component" value="Unassembled WGS sequence"/>
</dbReference>